<sequence>MSRTRLTAAAAVAVAAATAVVLAPAHASAATGSVHLAKIYYDSPGTDRGSNASLNAEYVQIANTTAKGVSLKGWTLTDASNHRYTFGAYTLGAHKTVTVHTGKGTNTAANRYQNRSWYVWNNDKDTATLRKSTGTKVDVCSYNSTRVDYKNC</sequence>
<evidence type="ECO:0000313" key="4">
    <source>
        <dbReference type="Proteomes" id="UP000199323"/>
    </source>
</evidence>
<gene>
    <name evidence="3" type="ORF">SAMN05216251_103166</name>
</gene>
<protein>
    <submittedName>
        <fullName evidence="3">Lamin Tail Domain</fullName>
    </submittedName>
</protein>
<evidence type="ECO:0000313" key="3">
    <source>
        <dbReference type="EMBL" id="SFE45616.1"/>
    </source>
</evidence>
<dbReference type="EMBL" id="FONG01000003">
    <property type="protein sequence ID" value="SFE45616.1"/>
    <property type="molecule type" value="Genomic_DNA"/>
</dbReference>
<dbReference type="Pfam" id="PF00932">
    <property type="entry name" value="LTD"/>
    <property type="match status" value="1"/>
</dbReference>
<dbReference type="Proteomes" id="UP000199323">
    <property type="component" value="Unassembled WGS sequence"/>
</dbReference>
<feature type="domain" description="LTD" evidence="2">
    <location>
        <begin position="21"/>
        <end position="144"/>
    </location>
</feature>
<accession>A0A1I2AP27</accession>
<dbReference type="Gene3D" id="2.60.40.1260">
    <property type="entry name" value="Lamin Tail domain"/>
    <property type="match status" value="1"/>
</dbReference>
<dbReference type="InterPro" id="IPR001322">
    <property type="entry name" value="Lamin_tail_dom"/>
</dbReference>
<organism evidence="3 4">
    <name type="scientific">Actinacidiphila alni</name>
    <dbReference type="NCBI Taxonomy" id="380248"/>
    <lineage>
        <taxon>Bacteria</taxon>
        <taxon>Bacillati</taxon>
        <taxon>Actinomycetota</taxon>
        <taxon>Actinomycetes</taxon>
        <taxon>Kitasatosporales</taxon>
        <taxon>Streptomycetaceae</taxon>
        <taxon>Actinacidiphila</taxon>
    </lineage>
</organism>
<proteinExistence type="predicted"/>
<dbReference type="OrthoDB" id="3828227at2"/>
<reference evidence="3 4" key="1">
    <citation type="submission" date="2016-10" db="EMBL/GenBank/DDBJ databases">
        <authorList>
            <person name="de Groot N.N."/>
        </authorList>
    </citation>
    <scope>NUCLEOTIDE SEQUENCE [LARGE SCALE GENOMIC DNA]</scope>
    <source>
        <strain evidence="3 4">CGMCC 4.3510</strain>
    </source>
</reference>
<keyword evidence="4" id="KW-1185">Reference proteome</keyword>
<dbReference type="AlphaFoldDB" id="A0A1I2AP27"/>
<evidence type="ECO:0000256" key="1">
    <source>
        <dbReference type="SAM" id="SignalP"/>
    </source>
</evidence>
<dbReference type="PROSITE" id="PS51841">
    <property type="entry name" value="LTD"/>
    <property type="match status" value="1"/>
</dbReference>
<feature type="chain" id="PRO_5011733036" evidence="1">
    <location>
        <begin position="30"/>
        <end position="152"/>
    </location>
</feature>
<evidence type="ECO:0000259" key="2">
    <source>
        <dbReference type="PROSITE" id="PS51841"/>
    </source>
</evidence>
<dbReference type="RefSeq" id="WP_093712406.1">
    <property type="nucleotide sequence ID" value="NZ_FONG01000003.1"/>
</dbReference>
<name>A0A1I2AP27_9ACTN</name>
<feature type="signal peptide" evidence="1">
    <location>
        <begin position="1"/>
        <end position="29"/>
    </location>
</feature>
<dbReference type="SUPFAM" id="SSF74853">
    <property type="entry name" value="Lamin A/C globular tail domain"/>
    <property type="match status" value="1"/>
</dbReference>
<dbReference type="InterPro" id="IPR036415">
    <property type="entry name" value="Lamin_tail_dom_sf"/>
</dbReference>
<keyword evidence="1" id="KW-0732">Signal</keyword>
<dbReference type="STRING" id="380248.SAMN05216251_103166"/>